<dbReference type="SUPFAM" id="SSF101936">
    <property type="entry name" value="DNA-binding pseudobarrel domain"/>
    <property type="match status" value="1"/>
</dbReference>
<dbReference type="GO" id="GO:0005634">
    <property type="term" value="C:nucleus"/>
    <property type="evidence" value="ECO:0007669"/>
    <property type="project" value="UniProtKB-SubCell"/>
</dbReference>
<feature type="compositionally biased region" description="Gly residues" evidence="6">
    <location>
        <begin position="193"/>
        <end position="203"/>
    </location>
</feature>
<dbReference type="AlphaFoldDB" id="A0A2N9EZN3"/>
<organism evidence="7">
    <name type="scientific">Fagus sylvatica</name>
    <name type="common">Beechnut</name>
    <dbReference type="NCBI Taxonomy" id="28930"/>
    <lineage>
        <taxon>Eukaryota</taxon>
        <taxon>Viridiplantae</taxon>
        <taxon>Streptophyta</taxon>
        <taxon>Embryophyta</taxon>
        <taxon>Tracheophyta</taxon>
        <taxon>Spermatophyta</taxon>
        <taxon>Magnoliopsida</taxon>
        <taxon>eudicotyledons</taxon>
        <taxon>Gunneridae</taxon>
        <taxon>Pentapetalae</taxon>
        <taxon>rosids</taxon>
        <taxon>fabids</taxon>
        <taxon>Fagales</taxon>
        <taxon>Fagaceae</taxon>
        <taxon>Fagus</taxon>
    </lineage>
</organism>
<keyword evidence="2" id="KW-0805">Transcription regulation</keyword>
<accession>A0A2N9EZN3</accession>
<comment type="subcellular location">
    <subcellularLocation>
        <location evidence="1">Nucleus</location>
    </subcellularLocation>
</comment>
<proteinExistence type="predicted"/>
<evidence type="ECO:0000256" key="3">
    <source>
        <dbReference type="ARBA" id="ARBA00023125"/>
    </source>
</evidence>
<evidence type="ECO:0000256" key="1">
    <source>
        <dbReference type="ARBA" id="ARBA00004123"/>
    </source>
</evidence>
<gene>
    <name evidence="7" type="ORF">FSB_LOCUS8092</name>
</gene>
<evidence type="ECO:0008006" key="8">
    <source>
        <dbReference type="Google" id="ProtNLM"/>
    </source>
</evidence>
<dbReference type="PANTHER" id="PTHR34269">
    <property type="entry name" value="TRANSCRIPTION FACTOR B3-DOMAIN FAMILY-RELATED"/>
    <property type="match status" value="1"/>
</dbReference>
<name>A0A2N9EZN3_FAGSY</name>
<reference evidence="7" key="1">
    <citation type="submission" date="2018-02" db="EMBL/GenBank/DDBJ databases">
        <authorList>
            <person name="Cohen D.B."/>
            <person name="Kent A.D."/>
        </authorList>
    </citation>
    <scope>NUCLEOTIDE SEQUENCE</scope>
</reference>
<keyword evidence="4" id="KW-0804">Transcription</keyword>
<dbReference type="InterPro" id="IPR015300">
    <property type="entry name" value="DNA-bd_pseudobarrel_sf"/>
</dbReference>
<feature type="region of interest" description="Disordered" evidence="6">
    <location>
        <begin position="183"/>
        <end position="203"/>
    </location>
</feature>
<dbReference type="GO" id="GO:0003677">
    <property type="term" value="F:DNA binding"/>
    <property type="evidence" value="ECO:0007669"/>
    <property type="project" value="UniProtKB-KW"/>
</dbReference>
<evidence type="ECO:0000256" key="6">
    <source>
        <dbReference type="SAM" id="MobiDB-lite"/>
    </source>
</evidence>
<keyword evidence="5" id="KW-0539">Nucleus</keyword>
<evidence type="ECO:0000256" key="2">
    <source>
        <dbReference type="ARBA" id="ARBA00023015"/>
    </source>
</evidence>
<keyword evidence="3" id="KW-0238">DNA-binding</keyword>
<evidence type="ECO:0000313" key="7">
    <source>
        <dbReference type="EMBL" id="SPC80210.1"/>
    </source>
</evidence>
<dbReference type="PANTHER" id="PTHR34269:SF11">
    <property type="entry name" value="B3 DOMAIN PROTEIN"/>
    <property type="match status" value="1"/>
</dbReference>
<sequence>MRKNSVGPLRTQHQVHVSQWKIKKVLVEPDVALDRMFKFTRAEIEHIYQNLDAEKVHKAKDGKDVRVKMVDFDTGTEHELSFRKVRHGDVYGFKLGWLTHFVLRRRLKVGEEIGMYVDHESSKFCFRGDQGAKDHLILNNPRLKLGIGLDLGDFIGGDIDCWRRGWSGIIEKAKEVLATEMSRGWQQGKSRGRGGGGHCSEGV</sequence>
<dbReference type="EMBL" id="OIVN01000437">
    <property type="protein sequence ID" value="SPC80210.1"/>
    <property type="molecule type" value="Genomic_DNA"/>
</dbReference>
<evidence type="ECO:0000256" key="5">
    <source>
        <dbReference type="ARBA" id="ARBA00023242"/>
    </source>
</evidence>
<dbReference type="Gene3D" id="2.40.330.10">
    <property type="entry name" value="DNA-binding pseudobarrel domain"/>
    <property type="match status" value="1"/>
</dbReference>
<evidence type="ECO:0000256" key="4">
    <source>
        <dbReference type="ARBA" id="ARBA00023163"/>
    </source>
</evidence>
<dbReference type="InterPro" id="IPR051442">
    <property type="entry name" value="B3_domain"/>
</dbReference>
<protein>
    <recommendedName>
        <fullName evidence="8">TF-B3 domain-containing protein</fullName>
    </recommendedName>
</protein>